<accession>A0A834SPX9</accession>
<dbReference type="InterPro" id="IPR010765">
    <property type="entry name" value="DUF1350"/>
</dbReference>
<keyword evidence="1" id="KW-0812">Transmembrane</keyword>
<comment type="caution">
    <text evidence="2">The sequence shown here is derived from an EMBL/GenBank/DDBJ whole genome shotgun (WGS) entry which is preliminary data.</text>
</comment>
<dbReference type="Pfam" id="PF07082">
    <property type="entry name" value="DUF1350"/>
    <property type="match status" value="1"/>
</dbReference>
<evidence type="ECO:0000256" key="1">
    <source>
        <dbReference type="SAM" id="Phobius"/>
    </source>
</evidence>
<keyword evidence="3" id="KW-1185">Reference proteome</keyword>
<dbReference type="OrthoDB" id="4892at2759"/>
<reference evidence="2" key="1">
    <citation type="submission" date="2020-09" db="EMBL/GenBank/DDBJ databases">
        <title>Genome-Enabled Discovery of Anthraquinone Biosynthesis in Senna tora.</title>
        <authorList>
            <person name="Kang S.-H."/>
            <person name="Pandey R.P."/>
            <person name="Lee C.-M."/>
            <person name="Sim J.-S."/>
            <person name="Jeong J.-T."/>
            <person name="Choi B.-S."/>
            <person name="Jung M."/>
            <person name="Ginzburg D."/>
            <person name="Zhao K."/>
            <person name="Won S.Y."/>
            <person name="Oh T.-J."/>
            <person name="Yu Y."/>
            <person name="Kim N.-H."/>
            <person name="Lee O.R."/>
            <person name="Lee T.-H."/>
            <person name="Bashyal P."/>
            <person name="Kim T.-S."/>
            <person name="Lee W.-H."/>
            <person name="Kawkins C."/>
            <person name="Kim C.-K."/>
            <person name="Kim J.S."/>
            <person name="Ahn B.O."/>
            <person name="Rhee S.Y."/>
            <person name="Sohng J.K."/>
        </authorList>
    </citation>
    <scope>NUCLEOTIDE SEQUENCE</scope>
    <source>
        <tissue evidence="2">Leaf</tissue>
    </source>
</reference>
<dbReference type="PANTHER" id="PTHR34127:SF1">
    <property type="entry name" value="OS04G0405600 PROTEIN"/>
    <property type="match status" value="1"/>
</dbReference>
<sequence>MATCVWTPSYLLKFDGGDTNQPYAKAQIASVGSPANYRRLSLVCGYRKHRFASRIYCNSNHYDKKPPDSTGIQVYTQIESGSYCVPAIGRVTKQNSFMILWLLTETVKQSQDAWWGPKDWSEVEGAWVLKPKSTKPKYVVHFVGGIFVGAAPQLTYRWFLERLSEK</sequence>
<proteinExistence type="predicted"/>
<keyword evidence="1" id="KW-0472">Membrane</keyword>
<gene>
    <name evidence="2" type="ORF">G2W53_039683</name>
</gene>
<evidence type="ECO:0000313" key="2">
    <source>
        <dbReference type="EMBL" id="KAF7807522.1"/>
    </source>
</evidence>
<protein>
    <submittedName>
        <fullName evidence="2">DUF1350 domain-containing protein</fullName>
    </submittedName>
</protein>
<dbReference type="EMBL" id="JAAIUW010000012">
    <property type="protein sequence ID" value="KAF7807522.1"/>
    <property type="molecule type" value="Genomic_DNA"/>
</dbReference>
<name>A0A834SPX9_9FABA</name>
<organism evidence="2 3">
    <name type="scientific">Senna tora</name>
    <dbReference type="NCBI Taxonomy" id="362788"/>
    <lineage>
        <taxon>Eukaryota</taxon>
        <taxon>Viridiplantae</taxon>
        <taxon>Streptophyta</taxon>
        <taxon>Embryophyta</taxon>
        <taxon>Tracheophyta</taxon>
        <taxon>Spermatophyta</taxon>
        <taxon>Magnoliopsida</taxon>
        <taxon>eudicotyledons</taxon>
        <taxon>Gunneridae</taxon>
        <taxon>Pentapetalae</taxon>
        <taxon>rosids</taxon>
        <taxon>fabids</taxon>
        <taxon>Fabales</taxon>
        <taxon>Fabaceae</taxon>
        <taxon>Caesalpinioideae</taxon>
        <taxon>Cassia clade</taxon>
        <taxon>Senna</taxon>
    </lineage>
</organism>
<evidence type="ECO:0000313" key="3">
    <source>
        <dbReference type="Proteomes" id="UP000634136"/>
    </source>
</evidence>
<keyword evidence="1" id="KW-1133">Transmembrane helix</keyword>
<dbReference type="AlphaFoldDB" id="A0A834SPX9"/>
<dbReference type="PANTHER" id="PTHR34127">
    <property type="entry name" value="OS04G0405600 PROTEIN"/>
    <property type="match status" value="1"/>
</dbReference>
<feature type="transmembrane region" description="Helical" evidence="1">
    <location>
        <begin position="138"/>
        <end position="159"/>
    </location>
</feature>
<dbReference type="Proteomes" id="UP000634136">
    <property type="component" value="Unassembled WGS sequence"/>
</dbReference>